<evidence type="ECO:0000259" key="1">
    <source>
        <dbReference type="Pfam" id="PF00266"/>
    </source>
</evidence>
<dbReference type="GO" id="GO:0008483">
    <property type="term" value="F:transaminase activity"/>
    <property type="evidence" value="ECO:0007669"/>
    <property type="project" value="UniProtKB-KW"/>
</dbReference>
<name>A0A9D2NZZ3_9FIRM</name>
<dbReference type="InterPro" id="IPR010969">
    <property type="entry name" value="Cys_dSase-rel_unknwn_funct"/>
</dbReference>
<dbReference type="SUPFAM" id="SSF53383">
    <property type="entry name" value="PLP-dependent transferases"/>
    <property type="match status" value="1"/>
</dbReference>
<accession>A0A9D2NZZ3</accession>
<organism evidence="2 3">
    <name type="scientific">Candidatus Intestinimonas pullistercoris</name>
    <dbReference type="NCBI Taxonomy" id="2838623"/>
    <lineage>
        <taxon>Bacteria</taxon>
        <taxon>Bacillati</taxon>
        <taxon>Bacillota</taxon>
        <taxon>Clostridia</taxon>
        <taxon>Eubacteriales</taxon>
        <taxon>Intestinimonas</taxon>
    </lineage>
</organism>
<dbReference type="InterPro" id="IPR015424">
    <property type="entry name" value="PyrdxlP-dep_Trfase"/>
</dbReference>
<dbReference type="AlphaFoldDB" id="A0A9D2NZZ3"/>
<dbReference type="InterPro" id="IPR015421">
    <property type="entry name" value="PyrdxlP-dep_Trfase_major"/>
</dbReference>
<dbReference type="Proteomes" id="UP000823882">
    <property type="component" value="Unassembled WGS sequence"/>
</dbReference>
<reference evidence="2" key="2">
    <citation type="submission" date="2021-04" db="EMBL/GenBank/DDBJ databases">
        <authorList>
            <person name="Gilroy R."/>
        </authorList>
    </citation>
    <scope>NUCLEOTIDE SEQUENCE</scope>
    <source>
        <strain evidence="2">CHK186-1790</strain>
    </source>
</reference>
<keyword evidence="2" id="KW-0032">Aminotransferase</keyword>
<protein>
    <submittedName>
        <fullName evidence="2">Aminotransferase class V-fold PLP-dependent enzyme</fullName>
    </submittedName>
</protein>
<dbReference type="EMBL" id="DWWJ01000184">
    <property type="protein sequence ID" value="HJC41826.1"/>
    <property type="molecule type" value="Genomic_DNA"/>
</dbReference>
<evidence type="ECO:0000313" key="3">
    <source>
        <dbReference type="Proteomes" id="UP000823882"/>
    </source>
</evidence>
<evidence type="ECO:0000313" key="2">
    <source>
        <dbReference type="EMBL" id="HJC41826.1"/>
    </source>
</evidence>
<proteinExistence type="predicted"/>
<sequence length="386" mass="41335">MKDHYYFDNASTSFPKAPGVAEAMAFYLTEVGGNMGRGDYAPAYDAAARALEVRDALCRRFGGPQDRNVLFTPGCTYSLNTVLKGLLRPGDRVAASVMEHNAVLRPLAQLERAGVEVVWLPCDGRGVLDLSRAEELLTPDLRLCVLTHASNVCGALQPVAQVGRLCRKRDILFCVDAAQSAGTVPLHMGELGIDALALPAHKGLLGPQGLGALLLTDALAGALEPLVSGGTGSQSDLTEMPPFLPDRFEAGTLNLPGIYGLGAALDWWEAQDGAALRRREQKLTGHLIARLREMEPDGLRVLGPLDPEEQVGVVSVDFPGLDNAEAAFRLEREFHIQCRCGLHCAPLAHKALGTFPQGTVRFSVGPFTPFEDIDYLQAAVCAVMGV</sequence>
<dbReference type="PANTHER" id="PTHR43586">
    <property type="entry name" value="CYSTEINE DESULFURASE"/>
    <property type="match status" value="1"/>
</dbReference>
<gene>
    <name evidence="2" type="ORF">H9701_09805</name>
</gene>
<dbReference type="Pfam" id="PF00266">
    <property type="entry name" value="Aminotran_5"/>
    <property type="match status" value="1"/>
</dbReference>
<dbReference type="Gene3D" id="3.40.640.10">
    <property type="entry name" value="Type I PLP-dependent aspartate aminotransferase-like (Major domain)"/>
    <property type="match status" value="1"/>
</dbReference>
<dbReference type="NCBIfam" id="TIGR01977">
    <property type="entry name" value="am_tr_V_EF2568"/>
    <property type="match status" value="1"/>
</dbReference>
<dbReference type="InterPro" id="IPR000192">
    <property type="entry name" value="Aminotrans_V_dom"/>
</dbReference>
<dbReference type="Gene3D" id="3.90.1150.10">
    <property type="entry name" value="Aspartate Aminotransferase, domain 1"/>
    <property type="match status" value="1"/>
</dbReference>
<keyword evidence="2" id="KW-0808">Transferase</keyword>
<dbReference type="InterPro" id="IPR015422">
    <property type="entry name" value="PyrdxlP-dep_Trfase_small"/>
</dbReference>
<comment type="caution">
    <text evidence="2">The sequence shown here is derived from an EMBL/GenBank/DDBJ whole genome shotgun (WGS) entry which is preliminary data.</text>
</comment>
<feature type="domain" description="Aminotransferase class V" evidence="1">
    <location>
        <begin position="6"/>
        <end position="376"/>
    </location>
</feature>
<dbReference type="PANTHER" id="PTHR43586:SF4">
    <property type="entry name" value="ISOPENICILLIN N EPIMERASE"/>
    <property type="match status" value="1"/>
</dbReference>
<reference evidence="2" key="1">
    <citation type="journal article" date="2021" name="PeerJ">
        <title>Extensive microbial diversity within the chicken gut microbiome revealed by metagenomics and culture.</title>
        <authorList>
            <person name="Gilroy R."/>
            <person name="Ravi A."/>
            <person name="Getino M."/>
            <person name="Pursley I."/>
            <person name="Horton D.L."/>
            <person name="Alikhan N.F."/>
            <person name="Baker D."/>
            <person name="Gharbi K."/>
            <person name="Hall N."/>
            <person name="Watson M."/>
            <person name="Adriaenssens E.M."/>
            <person name="Foster-Nyarko E."/>
            <person name="Jarju S."/>
            <person name="Secka A."/>
            <person name="Antonio M."/>
            <person name="Oren A."/>
            <person name="Chaudhuri R.R."/>
            <person name="La Ragione R."/>
            <person name="Hildebrand F."/>
            <person name="Pallen M.J."/>
        </authorList>
    </citation>
    <scope>NUCLEOTIDE SEQUENCE</scope>
    <source>
        <strain evidence="2">CHK186-1790</strain>
    </source>
</reference>